<sequence>MSSGTTFPFGQLPHGFRHREVIQKAFEYLKSKDEKKAVLSEVFCDSLNITDCSLTETNDRIAVTVYNPIARPVSQYIRVPVVDGKYTVVDANGTEVKAKALLPVSEAVRQLPERKGSPGTHELIFNGQLPGLGFTTFFVEKQKSDKNPLMAALTRNRRAAIEMKGKSFTLQVDETTGAIQSITLNGTTHTLKQSFKWYKSFDGGPQDGESGSYDFCPDGNARDYDQQKLVSRHTDGGVHELNQVFADYIHQTVRTYEDQDYIEFDWTVGGIPVDDRIGKEIITRFESDLKTNGEYYTDSNGRQSIHRKYDPKHTTCEGKTIPGNWFPIYKHISVQDVNQGLQMTVLNDRTQGGSSLLEGAVELMVHRRVVHTGAGGSFTIDEGGVDGKGLEVRGKHYLFFQPMTQSPQLVRPLSEQLFMGPIETFDKYTTREEYS</sequence>
<feature type="domain" description="Glycosyl hydrolase family 38 C-terminal" evidence="1">
    <location>
        <begin position="168"/>
        <end position="371"/>
    </location>
</feature>
<accession>A0A7R9M7U7</accession>
<dbReference type="PANTHER" id="PTHR11607">
    <property type="entry name" value="ALPHA-MANNOSIDASE"/>
    <property type="match status" value="1"/>
</dbReference>
<dbReference type="Proteomes" id="UP000728032">
    <property type="component" value="Unassembled WGS sequence"/>
</dbReference>
<dbReference type="GO" id="GO:0030246">
    <property type="term" value="F:carbohydrate binding"/>
    <property type="evidence" value="ECO:0007669"/>
    <property type="project" value="InterPro"/>
</dbReference>
<evidence type="ECO:0000259" key="1">
    <source>
        <dbReference type="Pfam" id="PF07748"/>
    </source>
</evidence>
<protein>
    <recommendedName>
        <fullName evidence="1">Glycosyl hydrolase family 38 C-terminal domain-containing protein</fullName>
    </recommendedName>
</protein>
<reference evidence="2" key="1">
    <citation type="submission" date="2020-11" db="EMBL/GenBank/DDBJ databases">
        <authorList>
            <person name="Tran Van P."/>
        </authorList>
    </citation>
    <scope>NUCLEOTIDE SEQUENCE</scope>
</reference>
<feature type="non-terminal residue" evidence="2">
    <location>
        <position position="435"/>
    </location>
</feature>
<dbReference type="GO" id="GO:0006013">
    <property type="term" value="P:mannose metabolic process"/>
    <property type="evidence" value="ECO:0007669"/>
    <property type="project" value="InterPro"/>
</dbReference>
<dbReference type="InterPro" id="IPR011682">
    <property type="entry name" value="Glyco_hydro_38_C"/>
</dbReference>
<dbReference type="InterPro" id="IPR050843">
    <property type="entry name" value="Glycosyl_Hydrlase_38"/>
</dbReference>
<dbReference type="Pfam" id="PF07748">
    <property type="entry name" value="Glyco_hydro_38C"/>
    <property type="match status" value="1"/>
</dbReference>
<proteinExistence type="predicted"/>
<evidence type="ECO:0000313" key="3">
    <source>
        <dbReference type="Proteomes" id="UP000728032"/>
    </source>
</evidence>
<dbReference type="EMBL" id="CAJPVJ010009176">
    <property type="protein sequence ID" value="CAG2172421.1"/>
    <property type="molecule type" value="Genomic_DNA"/>
</dbReference>
<dbReference type="GO" id="GO:0005764">
    <property type="term" value="C:lysosome"/>
    <property type="evidence" value="ECO:0007669"/>
    <property type="project" value="TreeGrafter"/>
</dbReference>
<dbReference type="FunFam" id="2.60.40.1180:FF:000018">
    <property type="entry name" value="Alpha-mannosidase"/>
    <property type="match status" value="1"/>
</dbReference>
<gene>
    <name evidence="2" type="ORF">ONB1V03_LOCUS11878</name>
</gene>
<dbReference type="OrthoDB" id="6697453at2759"/>
<dbReference type="Gene3D" id="2.70.98.30">
    <property type="entry name" value="Golgi alpha-mannosidase II, domain 4"/>
    <property type="match status" value="1"/>
</dbReference>
<keyword evidence="3" id="KW-1185">Reference proteome</keyword>
<dbReference type="Gene3D" id="2.60.40.1180">
    <property type="entry name" value="Golgi alpha-mannosidase II"/>
    <property type="match status" value="1"/>
</dbReference>
<dbReference type="AlphaFoldDB" id="A0A7R9M7U7"/>
<dbReference type="SUPFAM" id="SSF74650">
    <property type="entry name" value="Galactose mutarotase-like"/>
    <property type="match status" value="1"/>
</dbReference>
<dbReference type="PANTHER" id="PTHR11607:SF3">
    <property type="entry name" value="LYSOSOMAL ALPHA-MANNOSIDASE"/>
    <property type="match status" value="1"/>
</dbReference>
<dbReference type="EMBL" id="OC924001">
    <property type="protein sequence ID" value="CAD7655234.1"/>
    <property type="molecule type" value="Genomic_DNA"/>
</dbReference>
<evidence type="ECO:0000313" key="2">
    <source>
        <dbReference type="EMBL" id="CAD7655234.1"/>
    </source>
</evidence>
<dbReference type="InterPro" id="IPR011013">
    <property type="entry name" value="Gal_mutarotase_sf_dom"/>
</dbReference>
<dbReference type="GO" id="GO:0004559">
    <property type="term" value="F:alpha-mannosidase activity"/>
    <property type="evidence" value="ECO:0007669"/>
    <property type="project" value="InterPro"/>
</dbReference>
<organism evidence="2">
    <name type="scientific">Oppiella nova</name>
    <dbReference type="NCBI Taxonomy" id="334625"/>
    <lineage>
        <taxon>Eukaryota</taxon>
        <taxon>Metazoa</taxon>
        <taxon>Ecdysozoa</taxon>
        <taxon>Arthropoda</taxon>
        <taxon>Chelicerata</taxon>
        <taxon>Arachnida</taxon>
        <taxon>Acari</taxon>
        <taxon>Acariformes</taxon>
        <taxon>Sarcoptiformes</taxon>
        <taxon>Oribatida</taxon>
        <taxon>Brachypylina</taxon>
        <taxon>Oppioidea</taxon>
        <taxon>Oppiidae</taxon>
        <taxon>Oppiella</taxon>
    </lineage>
</organism>
<name>A0A7R9M7U7_9ACAR</name>
<dbReference type="InterPro" id="IPR013780">
    <property type="entry name" value="Glyco_hydro_b"/>
</dbReference>